<accession>A0A090MTA7</accession>
<dbReference type="EMBL" id="CCAZ020000003">
    <property type="protein sequence ID" value="CEG10561.1"/>
    <property type="molecule type" value="Genomic_DNA"/>
</dbReference>
<dbReference type="GO" id="GO:0019634">
    <property type="term" value="P:organic phosphonate metabolic process"/>
    <property type="evidence" value="ECO:0007669"/>
    <property type="project" value="InterPro"/>
</dbReference>
<keyword evidence="2" id="KW-1185">Reference proteome</keyword>
<dbReference type="Proteomes" id="UP000035762">
    <property type="component" value="Unassembled WGS sequence"/>
</dbReference>
<reference evidence="1 2" key="1">
    <citation type="journal article" date="2014" name="Genome Announc.">
        <title>Genome Sequence of Afipia felis Strain 76713, Isolated in Hospital Water Using an Amoeba Co-Culture Procedure.</title>
        <authorList>
            <person name="Benamar S."/>
            <person name="La Scola B."/>
            <person name="Croce O."/>
        </authorList>
    </citation>
    <scope>NUCLEOTIDE SEQUENCE [LARGE SCALE GENOMIC DNA]</scope>
    <source>
        <strain evidence="1 2">76713</strain>
    </source>
</reference>
<dbReference type="STRING" id="1035.BN961_04001"/>
<dbReference type="RefSeq" id="WP_244469259.1">
    <property type="nucleotide sequence ID" value="NZ_CCAZ020000003.1"/>
</dbReference>
<dbReference type="InterPro" id="IPR038058">
    <property type="entry name" value="PhnH-like_sp"/>
</dbReference>
<dbReference type="Gene3D" id="3.40.50.11310">
    <property type="entry name" value="Bacterial phosphonate metabolism protein PhnH"/>
    <property type="match status" value="1"/>
</dbReference>
<sequence>MTLLTQSTDKVFSAQFTFRAVMNAMARPGTVQKLDHAATAPAPMTSGTAAIALALFDQDTPLWLDPAMARTAEVAEWLRFHTGSPIVDDPARSHFALIGDPADLPAFDHFALGTSDYPDRSTTLIMQVESLSEGPAVELRGPGINGAAELRMALRPAGLLDRLAANTALFPLGIDLVLVADDAVLALPRSTRVTAKGD</sequence>
<dbReference type="SUPFAM" id="SSF159709">
    <property type="entry name" value="PhnH-like"/>
    <property type="match status" value="1"/>
</dbReference>
<evidence type="ECO:0000313" key="1">
    <source>
        <dbReference type="EMBL" id="CEG10561.1"/>
    </source>
</evidence>
<dbReference type="InterPro" id="IPR008772">
    <property type="entry name" value="Phosphonate_metab_PhnH"/>
</dbReference>
<protein>
    <submittedName>
        <fullName evidence="1">Alpha-D-ribose 1-methylphosphonate 5-triphosphate synthase subunit PhnH</fullName>
    </submittedName>
</protein>
<dbReference type="NCBIfam" id="TIGR03292">
    <property type="entry name" value="PhnH_redo"/>
    <property type="match status" value="1"/>
</dbReference>
<dbReference type="PIRSF" id="PIRSF020680">
    <property type="entry name" value="PhnH"/>
    <property type="match status" value="1"/>
</dbReference>
<organism evidence="1 2">
    <name type="scientific">Afipia felis</name>
    <name type="common">Cat scratch disease bacillus</name>
    <dbReference type="NCBI Taxonomy" id="1035"/>
    <lineage>
        <taxon>Bacteria</taxon>
        <taxon>Pseudomonadati</taxon>
        <taxon>Pseudomonadota</taxon>
        <taxon>Alphaproteobacteria</taxon>
        <taxon>Hyphomicrobiales</taxon>
        <taxon>Nitrobacteraceae</taxon>
        <taxon>Afipia</taxon>
    </lineage>
</organism>
<dbReference type="AlphaFoldDB" id="A0A090MTA7"/>
<comment type="caution">
    <text evidence="1">The sequence shown here is derived from an EMBL/GenBank/DDBJ whole genome shotgun (WGS) entry which is preliminary data.</text>
</comment>
<gene>
    <name evidence="1" type="primary">phnH</name>
    <name evidence="1" type="ORF">BN961_04001</name>
</gene>
<evidence type="ECO:0000313" key="2">
    <source>
        <dbReference type="Proteomes" id="UP000035762"/>
    </source>
</evidence>
<proteinExistence type="predicted"/>
<name>A0A090MTA7_AFIFE</name>
<dbReference type="Pfam" id="PF05845">
    <property type="entry name" value="PhnH"/>
    <property type="match status" value="1"/>
</dbReference>